<dbReference type="Pfam" id="PF03349">
    <property type="entry name" value="Toluene_X"/>
    <property type="match status" value="1"/>
</dbReference>
<evidence type="ECO:0000313" key="9">
    <source>
        <dbReference type="EMBL" id="MDT0618855.1"/>
    </source>
</evidence>
<dbReference type="Gene3D" id="2.40.160.60">
    <property type="entry name" value="Outer membrane protein transport protein (OMPP1/FadL/TodX)"/>
    <property type="match status" value="1"/>
</dbReference>
<evidence type="ECO:0000256" key="3">
    <source>
        <dbReference type="ARBA" id="ARBA00022452"/>
    </source>
</evidence>
<dbReference type="PANTHER" id="PTHR35093:SF8">
    <property type="entry name" value="OUTER MEMBRANE PROTEIN NMB0088-RELATED"/>
    <property type="match status" value="1"/>
</dbReference>
<organism evidence="9 10">
    <name type="scientific">Spectribacter acetivorans</name>
    <dbReference type="NCBI Taxonomy" id="3075603"/>
    <lineage>
        <taxon>Bacteria</taxon>
        <taxon>Pseudomonadati</taxon>
        <taxon>Pseudomonadota</taxon>
        <taxon>Gammaproteobacteria</taxon>
        <taxon>Salinisphaerales</taxon>
        <taxon>Salinisphaeraceae</taxon>
        <taxon>Spectribacter</taxon>
    </lineage>
</organism>
<evidence type="ECO:0000256" key="4">
    <source>
        <dbReference type="ARBA" id="ARBA00022692"/>
    </source>
</evidence>
<accession>A0ABU3B9U8</accession>
<dbReference type="EMBL" id="JAVRHY010000008">
    <property type="protein sequence ID" value="MDT0618855.1"/>
    <property type="molecule type" value="Genomic_DNA"/>
</dbReference>
<keyword evidence="4" id="KW-0812">Transmembrane</keyword>
<proteinExistence type="inferred from homology"/>
<name>A0ABU3B9U8_9GAMM</name>
<comment type="caution">
    <text evidence="9">The sequence shown here is derived from an EMBL/GenBank/DDBJ whole genome shotgun (WGS) entry which is preliminary data.</text>
</comment>
<evidence type="ECO:0000256" key="2">
    <source>
        <dbReference type="ARBA" id="ARBA00008163"/>
    </source>
</evidence>
<evidence type="ECO:0000313" key="10">
    <source>
        <dbReference type="Proteomes" id="UP001259982"/>
    </source>
</evidence>
<dbReference type="InterPro" id="IPR005017">
    <property type="entry name" value="OMPP1/FadL/TodX"/>
</dbReference>
<comment type="similarity">
    <text evidence="2">Belongs to the OmpP1/FadL family.</text>
</comment>
<keyword evidence="10" id="KW-1185">Reference proteome</keyword>
<dbReference type="Proteomes" id="UP001259982">
    <property type="component" value="Unassembled WGS sequence"/>
</dbReference>
<gene>
    <name evidence="9" type="ORF">RM531_10250</name>
</gene>
<keyword evidence="6" id="KW-0472">Membrane</keyword>
<evidence type="ECO:0000256" key="5">
    <source>
        <dbReference type="ARBA" id="ARBA00022729"/>
    </source>
</evidence>
<dbReference type="PANTHER" id="PTHR35093">
    <property type="entry name" value="OUTER MEMBRANE PROTEIN NMB0088-RELATED"/>
    <property type="match status" value="1"/>
</dbReference>
<dbReference type="RefSeq" id="WP_311659081.1">
    <property type="nucleotide sequence ID" value="NZ_JAVRHY010000008.1"/>
</dbReference>
<reference evidence="9 10" key="1">
    <citation type="submission" date="2023-09" db="EMBL/GenBank/DDBJ databases">
        <authorList>
            <person name="Rey-Velasco X."/>
        </authorList>
    </citation>
    <scope>NUCLEOTIDE SEQUENCE [LARGE SCALE GENOMIC DNA]</scope>
    <source>
        <strain evidence="9 10">P385</strain>
    </source>
</reference>
<sequence length="436" mass="46904">MTRVVFNYCLAAMAVVWSSAGFTGAGYFPNGWGAISKGTAGAGIALGGDTPLVGANNPAGIVTVPDRALQFDLLLLHARPAFEPGAFDPPAEPPPGSFPLRPGGVRSDPEVPLDVFTIPQGGMNWRIDERSAFALVLYANGGLNTTYDDFDNPTCPEETSGKGIYCAGGAGIDLAQFFLAPTYARQITDRLRLGIAPIVAIETIQFEGLAAFAAASRAPDSLSDNGHDYSLGYGAKLGAQFEAPYGLAFGAVYQTKIRVDEFDDYQGILPDRGRLDIPAYASLGVAWQMDAMWTLLFDVQRVFYSDVSGQGNEPDNPGLLGSVGGPGFGWEDSSAYKVGVRYQPPGAWTWRAGYAYVPDPPVDQDELFFNILAQSILKHKVAAGASWRHSERVSLDLSLLVSFKNDIGGPNARFPEQNINASVEGYELDLSWRYRF</sequence>
<evidence type="ECO:0000256" key="7">
    <source>
        <dbReference type="ARBA" id="ARBA00023237"/>
    </source>
</evidence>
<keyword evidence="7" id="KW-0998">Cell outer membrane</keyword>
<evidence type="ECO:0000256" key="8">
    <source>
        <dbReference type="SAM" id="MobiDB-lite"/>
    </source>
</evidence>
<keyword evidence="5" id="KW-0732">Signal</keyword>
<protein>
    <submittedName>
        <fullName evidence="9">Outer membrane protein transport protein</fullName>
    </submittedName>
</protein>
<keyword evidence="3" id="KW-1134">Transmembrane beta strand</keyword>
<dbReference type="SUPFAM" id="SSF56935">
    <property type="entry name" value="Porins"/>
    <property type="match status" value="1"/>
</dbReference>
<evidence type="ECO:0000256" key="1">
    <source>
        <dbReference type="ARBA" id="ARBA00004571"/>
    </source>
</evidence>
<comment type="subcellular location">
    <subcellularLocation>
        <location evidence="1">Cell outer membrane</location>
        <topology evidence="1">Multi-pass membrane protein</topology>
    </subcellularLocation>
</comment>
<feature type="region of interest" description="Disordered" evidence="8">
    <location>
        <begin position="85"/>
        <end position="104"/>
    </location>
</feature>
<evidence type="ECO:0000256" key="6">
    <source>
        <dbReference type="ARBA" id="ARBA00023136"/>
    </source>
</evidence>